<keyword evidence="3" id="KW-1185">Reference proteome</keyword>
<dbReference type="EMBL" id="CP055902">
    <property type="protein sequence ID" value="QKX61971.1"/>
    <property type="molecule type" value="Genomic_DNA"/>
</dbReference>
<dbReference type="Proteomes" id="UP000509510">
    <property type="component" value="Chromosome V"/>
</dbReference>
<dbReference type="GeneID" id="55996611"/>
<evidence type="ECO:0000313" key="3">
    <source>
        <dbReference type="Proteomes" id="UP000509510"/>
    </source>
</evidence>
<accession>A0A7H8R880</accession>
<evidence type="ECO:0000256" key="1">
    <source>
        <dbReference type="SAM" id="MobiDB-lite"/>
    </source>
</evidence>
<protein>
    <submittedName>
        <fullName evidence="2">Uncharacterized protein</fullName>
    </submittedName>
</protein>
<feature type="compositionally biased region" description="Low complexity" evidence="1">
    <location>
        <begin position="1"/>
        <end position="21"/>
    </location>
</feature>
<dbReference type="KEGG" id="trg:TRUGW13939_09127"/>
<feature type="region of interest" description="Disordered" evidence="1">
    <location>
        <begin position="1"/>
        <end position="95"/>
    </location>
</feature>
<evidence type="ECO:0000313" key="2">
    <source>
        <dbReference type="EMBL" id="QKX61971.1"/>
    </source>
</evidence>
<sequence>MPQTTFSSFTSSSTASYTSKTGETKTWGHRNAQQSHRDAEGNTYERSLSQNLGEDPVYEERQFDSQGHQRLEDGGNHHDLRHQQGRRIEDVSGEK</sequence>
<name>A0A7H8R880_TALRU</name>
<gene>
    <name evidence="2" type="ORF">TRUGW13939_09127</name>
</gene>
<dbReference type="OrthoDB" id="4161095at2759"/>
<organism evidence="2 3">
    <name type="scientific">Talaromyces rugulosus</name>
    <name type="common">Penicillium rugulosum</name>
    <dbReference type="NCBI Taxonomy" id="121627"/>
    <lineage>
        <taxon>Eukaryota</taxon>
        <taxon>Fungi</taxon>
        <taxon>Dikarya</taxon>
        <taxon>Ascomycota</taxon>
        <taxon>Pezizomycotina</taxon>
        <taxon>Eurotiomycetes</taxon>
        <taxon>Eurotiomycetidae</taxon>
        <taxon>Eurotiales</taxon>
        <taxon>Trichocomaceae</taxon>
        <taxon>Talaromyces</taxon>
        <taxon>Talaromyces sect. Islandici</taxon>
    </lineage>
</organism>
<dbReference type="RefSeq" id="XP_035348145.1">
    <property type="nucleotide sequence ID" value="XM_035492252.1"/>
</dbReference>
<dbReference type="AlphaFoldDB" id="A0A7H8R880"/>
<proteinExistence type="predicted"/>
<reference evidence="3" key="1">
    <citation type="submission" date="2020-06" db="EMBL/GenBank/DDBJ databases">
        <title>A chromosome-scale genome assembly of Talaromyces rugulosus W13939.</title>
        <authorList>
            <person name="Wang B."/>
            <person name="Guo L."/>
            <person name="Ye K."/>
            <person name="Wang L."/>
        </authorList>
    </citation>
    <scope>NUCLEOTIDE SEQUENCE [LARGE SCALE GENOMIC DNA]</scope>
    <source>
        <strain evidence="3">W13939</strain>
    </source>
</reference>
<feature type="compositionally biased region" description="Basic and acidic residues" evidence="1">
    <location>
        <begin position="58"/>
        <end position="95"/>
    </location>
</feature>